<dbReference type="EMBL" id="AUXT01000220">
    <property type="protein sequence ID" value="KZN40870.1"/>
    <property type="molecule type" value="Genomic_DNA"/>
</dbReference>
<gene>
    <name evidence="1" type="ORF">N482_20885</name>
</gene>
<comment type="caution">
    <text evidence="1">The sequence shown here is derived from an EMBL/GenBank/DDBJ whole genome shotgun (WGS) entry which is preliminary data.</text>
</comment>
<reference evidence="1 2" key="1">
    <citation type="submission" date="2013-07" db="EMBL/GenBank/DDBJ databases">
        <title>Comparative Genomic and Metabolomic Analysis of Twelve Strains of Pseudoalteromonas luteoviolacea.</title>
        <authorList>
            <person name="Vynne N.G."/>
            <person name="Mansson M."/>
            <person name="Gram L."/>
        </authorList>
    </citation>
    <scope>NUCLEOTIDE SEQUENCE [LARGE SCALE GENOMIC DNA]</scope>
    <source>
        <strain evidence="1 2">NCIMB 1942</strain>
    </source>
</reference>
<organism evidence="1 2">
    <name type="scientific">Pseudoalteromonas luteoviolacea NCIMB 1942</name>
    <dbReference type="NCBI Taxonomy" id="1365253"/>
    <lineage>
        <taxon>Bacteria</taxon>
        <taxon>Pseudomonadati</taxon>
        <taxon>Pseudomonadota</taxon>
        <taxon>Gammaproteobacteria</taxon>
        <taxon>Alteromonadales</taxon>
        <taxon>Pseudoalteromonadaceae</taxon>
        <taxon>Pseudoalteromonas</taxon>
    </lineage>
</organism>
<protein>
    <submittedName>
        <fullName evidence="1">Uncharacterized protein</fullName>
    </submittedName>
</protein>
<dbReference type="Proteomes" id="UP000076587">
    <property type="component" value="Unassembled WGS sequence"/>
</dbReference>
<accession>A0A166XSN5</accession>
<evidence type="ECO:0000313" key="1">
    <source>
        <dbReference type="EMBL" id="KZN40870.1"/>
    </source>
</evidence>
<evidence type="ECO:0000313" key="2">
    <source>
        <dbReference type="Proteomes" id="UP000076587"/>
    </source>
</evidence>
<proteinExistence type="predicted"/>
<name>A0A166XSN5_9GAMM</name>
<dbReference type="AlphaFoldDB" id="A0A166XSN5"/>
<sequence>MTEPQVYAEVGCCILQSGKAVVETSKKGAARFKIHRGMLGKVKVSLF</sequence>